<dbReference type="RefSeq" id="WP_047211542.1">
    <property type="nucleotide sequence ID" value="NZ_KM521837.1"/>
</dbReference>
<dbReference type="AlphaFoldDB" id="A0A0D4ZYZ0"/>
<protein>
    <submittedName>
        <fullName evidence="1">Uncharacterized protein</fullName>
    </submittedName>
</protein>
<dbReference type="EMBL" id="KM521837">
    <property type="protein sequence ID" value="AJW29163.1"/>
    <property type="molecule type" value="Genomic_DNA"/>
</dbReference>
<organism evidence="1">
    <name type="scientific">Staphylococcus epidermidis</name>
    <dbReference type="NCBI Taxonomy" id="1282"/>
    <lineage>
        <taxon>Bacteria</taxon>
        <taxon>Bacillati</taxon>
        <taxon>Bacillota</taxon>
        <taxon>Bacilli</taxon>
        <taxon>Bacillales</taxon>
        <taxon>Staphylococcaceae</taxon>
        <taxon>Staphylococcus</taxon>
    </lineage>
</organism>
<reference evidence="1" key="1">
    <citation type="submission" date="2014-09" db="EMBL/GenBank/DDBJ databases">
        <authorList>
            <person name="Bender J.K."/>
            <person name="Strommenger B."/>
            <person name="Steglich M."/>
            <person name="Zimmermann O."/>
            <person name="Fenner I."/>
            <person name="Lensing C."/>
            <person name="Dagwadordsch U."/>
            <person name="Werner G."/>
            <person name="Layer F."/>
        </authorList>
    </citation>
    <scope>NUCLEOTIDE SEQUENCE</scope>
    <source>
        <strain evidence="1">12-02300</strain>
        <plasmid evidence="1">p12-02300</plasmid>
    </source>
</reference>
<name>A0A0D4ZYZ0_STAEP</name>
<evidence type="ECO:0000313" key="1">
    <source>
        <dbReference type="EMBL" id="AJW29163.1"/>
    </source>
</evidence>
<geneLocation type="plasmid" evidence="1">
    <name>p12-02300</name>
</geneLocation>
<accession>A0A0D4ZYZ0</accession>
<reference evidence="1" key="2">
    <citation type="journal article" date="2015" name="J. Antimicrob. Chemother.">
        <title>Linezolid resistance in clinical isolates of Staphylococcus epidermidis from German hospitals and characterization of two cfr-carrying plasmids.</title>
        <authorList>
            <person name="Bender J."/>
            <person name="Strommenger B."/>
            <person name="Steglich M."/>
            <person name="Zimmermann O."/>
            <person name="Fenner I."/>
            <person name="Lensing C."/>
            <person name="Dagwadordsch U."/>
            <person name="Kekule A.S."/>
            <person name="Werner G."/>
            <person name="Layer F."/>
        </authorList>
    </citation>
    <scope>NUCLEOTIDE SEQUENCE</scope>
    <source>
        <strain evidence="1">12-02300</strain>
        <plasmid evidence="1">p12-02300</plasmid>
    </source>
</reference>
<sequence>MNLKDIANLLNDEKTLYTQQGGHDIAVNEGVYIMEKNNTIYTGKLQSNNLDDLIRESSEPQQLIDVNEVAERLGVTRQNVTMHVKNKNFKFVPKPLFYYENKSYTKYFWVAEQFE</sequence>
<keyword evidence="1" id="KW-0614">Plasmid</keyword>
<proteinExistence type="predicted"/>